<accession>A0A6G1LAA9</accession>
<keyword evidence="2" id="KW-1185">Reference proteome</keyword>
<evidence type="ECO:0000313" key="2">
    <source>
        <dbReference type="Proteomes" id="UP000799436"/>
    </source>
</evidence>
<organism evidence="1 2">
    <name type="scientific">Teratosphaeria nubilosa</name>
    <dbReference type="NCBI Taxonomy" id="161662"/>
    <lineage>
        <taxon>Eukaryota</taxon>
        <taxon>Fungi</taxon>
        <taxon>Dikarya</taxon>
        <taxon>Ascomycota</taxon>
        <taxon>Pezizomycotina</taxon>
        <taxon>Dothideomycetes</taxon>
        <taxon>Dothideomycetidae</taxon>
        <taxon>Mycosphaerellales</taxon>
        <taxon>Teratosphaeriaceae</taxon>
        <taxon>Teratosphaeria</taxon>
    </lineage>
</organism>
<sequence length="131" mass="13633">MPALVNLLLLGVHARTKPKHVAKMSVAIPNFMYKLISPPAGCSPSSLIISPSWSCRLLSFSGASPIGSSRGAMGVLPAPRVVSSSSSGTAGSAVPSRPTMIVSLKICPAAPVRKQDEARACDPSLRLRKDL</sequence>
<gene>
    <name evidence="1" type="ORF">EJ03DRAFT_85551</name>
</gene>
<dbReference type="EMBL" id="ML995830">
    <property type="protein sequence ID" value="KAF2769871.1"/>
    <property type="molecule type" value="Genomic_DNA"/>
</dbReference>
<protein>
    <submittedName>
        <fullName evidence="1">Uncharacterized protein</fullName>
    </submittedName>
</protein>
<dbReference type="Proteomes" id="UP000799436">
    <property type="component" value="Unassembled WGS sequence"/>
</dbReference>
<name>A0A6G1LAA9_9PEZI</name>
<dbReference type="AlphaFoldDB" id="A0A6G1LAA9"/>
<proteinExistence type="predicted"/>
<reference evidence="1" key="1">
    <citation type="journal article" date="2020" name="Stud. Mycol.">
        <title>101 Dothideomycetes genomes: a test case for predicting lifestyles and emergence of pathogens.</title>
        <authorList>
            <person name="Haridas S."/>
            <person name="Albert R."/>
            <person name="Binder M."/>
            <person name="Bloem J."/>
            <person name="Labutti K."/>
            <person name="Salamov A."/>
            <person name="Andreopoulos B."/>
            <person name="Baker S."/>
            <person name="Barry K."/>
            <person name="Bills G."/>
            <person name="Bluhm B."/>
            <person name="Cannon C."/>
            <person name="Castanera R."/>
            <person name="Culley D."/>
            <person name="Daum C."/>
            <person name="Ezra D."/>
            <person name="Gonzalez J."/>
            <person name="Henrissat B."/>
            <person name="Kuo A."/>
            <person name="Liang C."/>
            <person name="Lipzen A."/>
            <person name="Lutzoni F."/>
            <person name="Magnuson J."/>
            <person name="Mondo S."/>
            <person name="Nolan M."/>
            <person name="Ohm R."/>
            <person name="Pangilinan J."/>
            <person name="Park H.-J."/>
            <person name="Ramirez L."/>
            <person name="Alfaro M."/>
            <person name="Sun H."/>
            <person name="Tritt A."/>
            <person name="Yoshinaga Y."/>
            <person name="Zwiers L.-H."/>
            <person name="Turgeon B."/>
            <person name="Goodwin S."/>
            <person name="Spatafora J."/>
            <person name="Crous P."/>
            <person name="Grigoriev I."/>
        </authorList>
    </citation>
    <scope>NUCLEOTIDE SEQUENCE</scope>
    <source>
        <strain evidence="1">CBS 116005</strain>
    </source>
</reference>
<evidence type="ECO:0000313" key="1">
    <source>
        <dbReference type="EMBL" id="KAF2769871.1"/>
    </source>
</evidence>